<proteinExistence type="predicted"/>
<keyword evidence="1" id="KW-0812">Transmembrane</keyword>
<feature type="domain" description="DUF7088" evidence="3">
    <location>
        <begin position="2"/>
        <end position="83"/>
    </location>
</feature>
<organism evidence="4">
    <name type="scientific">marine metagenome</name>
    <dbReference type="NCBI Taxonomy" id="408172"/>
    <lineage>
        <taxon>unclassified sequences</taxon>
        <taxon>metagenomes</taxon>
        <taxon>ecological metagenomes</taxon>
    </lineage>
</organism>
<evidence type="ECO:0000256" key="1">
    <source>
        <dbReference type="SAM" id="Phobius"/>
    </source>
</evidence>
<reference evidence="4" key="1">
    <citation type="submission" date="2018-05" db="EMBL/GenBank/DDBJ databases">
        <authorList>
            <person name="Lanie J.A."/>
            <person name="Ng W.-L."/>
            <person name="Kazmierczak K.M."/>
            <person name="Andrzejewski T.M."/>
            <person name="Davidsen T.M."/>
            <person name="Wayne K.J."/>
            <person name="Tettelin H."/>
            <person name="Glass J.I."/>
            <person name="Rusch D."/>
            <person name="Podicherti R."/>
            <person name="Tsui H.-C.T."/>
            <person name="Winkler M.E."/>
        </authorList>
    </citation>
    <scope>NUCLEOTIDE SEQUENCE</scope>
</reference>
<evidence type="ECO:0000259" key="2">
    <source>
        <dbReference type="Pfam" id="PF09822"/>
    </source>
</evidence>
<dbReference type="InterPro" id="IPR019196">
    <property type="entry name" value="ABC_transp_unknown"/>
</dbReference>
<name>A0A381U1B7_9ZZZZ</name>
<feature type="transmembrane region" description="Helical" evidence="1">
    <location>
        <begin position="411"/>
        <end position="430"/>
    </location>
</feature>
<sequence length="447" mass="50594">MTMKVYFSGNLPGQYGNNRRFLQDILEEYAAFSRGNIRFQFYKPGENEELEQEAQQAGIQPVQLQVIENDKMEVKRVFMGLAIIYQDEKEVIPVIQTTTGLEYDITTKIKRLVETNKPVLAIAKAEGQETENRNISSLLQQRYTVRNIDLQYTIENNIELILVNGLEDSLQENERKNLEIFLNQGGNILLAQSRIKSDLQTQQASEISSDIFDIVDSYGLSLQTNLVLDKTCGRVNVQQNMGPFRMAVPMSYPLLPVVRDFNKDEVLVSGLEQVQLFFASEIRTDSIPQDGSVNVSPLMFSSNSSSLMSGFFNLHPDPKTNPAMVNLNQPKKLLSARSERSSSESGLLSQMILVSDSRFLADDGGGASPENHIFVMNAVDFLLGDRELIALRSREITNRPLAEIEDSAKVWWKWFNIVLPTVLVVSFGFFRLRRGKARSRILEDIYG</sequence>
<accession>A0A381U1B7</accession>
<dbReference type="EMBL" id="UINC01005551">
    <property type="protein sequence ID" value="SVA22040.1"/>
    <property type="molecule type" value="Genomic_DNA"/>
</dbReference>
<protein>
    <submittedName>
        <fullName evidence="4">Uncharacterized protein</fullName>
    </submittedName>
</protein>
<dbReference type="Pfam" id="PF23357">
    <property type="entry name" value="DUF7088"/>
    <property type="match status" value="1"/>
</dbReference>
<dbReference type="InterPro" id="IPR055396">
    <property type="entry name" value="DUF7088"/>
</dbReference>
<evidence type="ECO:0000313" key="4">
    <source>
        <dbReference type="EMBL" id="SVA22040.1"/>
    </source>
</evidence>
<keyword evidence="1" id="KW-1133">Transmembrane helix</keyword>
<keyword evidence="1" id="KW-0472">Membrane</keyword>
<evidence type="ECO:0000259" key="3">
    <source>
        <dbReference type="Pfam" id="PF23357"/>
    </source>
</evidence>
<gene>
    <name evidence="4" type="ORF">METZ01_LOCUS74894</name>
</gene>
<dbReference type="Pfam" id="PF09822">
    <property type="entry name" value="ABC_transp_aux"/>
    <property type="match status" value="1"/>
</dbReference>
<dbReference type="AlphaFoldDB" id="A0A381U1B7"/>
<feature type="domain" description="ABC-type uncharacterised transport system" evidence="2">
    <location>
        <begin position="118"/>
        <end position="370"/>
    </location>
</feature>